<evidence type="ECO:0000313" key="2">
    <source>
        <dbReference type="Proteomes" id="UP000015105"/>
    </source>
</evidence>
<evidence type="ECO:0000313" key="1">
    <source>
        <dbReference type="EnsemblPlants" id="AET2Gv20227500.2"/>
    </source>
</evidence>
<dbReference type="Gramene" id="AET2Gv20227500.2">
    <property type="protein sequence ID" value="AET2Gv20227500.2"/>
    <property type="gene ID" value="AET2Gv20227500"/>
</dbReference>
<sequence length="57" mass="6881">MVYDKTVDCTQCLWKPCLKNHYIFVHEWSMFLRGNTRLGVICFLAMYLNSEMHFSRC</sequence>
<accession>A0A453AR03</accession>
<name>A0A453AR03_AEGTS</name>
<dbReference type="Proteomes" id="UP000015105">
    <property type="component" value="Chromosome 2D"/>
</dbReference>
<keyword evidence="2" id="KW-1185">Reference proteome</keyword>
<dbReference type="EnsemblPlants" id="AET2Gv20227500.2">
    <property type="protein sequence ID" value="AET2Gv20227500.2"/>
    <property type="gene ID" value="AET2Gv20227500"/>
</dbReference>
<protein>
    <submittedName>
        <fullName evidence="1">Uncharacterized protein</fullName>
    </submittedName>
</protein>
<reference evidence="1" key="4">
    <citation type="submission" date="2019-03" db="UniProtKB">
        <authorList>
            <consortium name="EnsemblPlants"/>
        </authorList>
    </citation>
    <scope>IDENTIFICATION</scope>
</reference>
<proteinExistence type="predicted"/>
<reference evidence="2" key="2">
    <citation type="journal article" date="2017" name="Nat. Plants">
        <title>The Aegilops tauschii genome reveals multiple impacts of transposons.</title>
        <authorList>
            <person name="Zhao G."/>
            <person name="Zou C."/>
            <person name="Li K."/>
            <person name="Wang K."/>
            <person name="Li T."/>
            <person name="Gao L."/>
            <person name="Zhang X."/>
            <person name="Wang H."/>
            <person name="Yang Z."/>
            <person name="Liu X."/>
            <person name="Jiang W."/>
            <person name="Mao L."/>
            <person name="Kong X."/>
            <person name="Jiao Y."/>
            <person name="Jia J."/>
        </authorList>
    </citation>
    <scope>NUCLEOTIDE SEQUENCE [LARGE SCALE GENOMIC DNA]</scope>
    <source>
        <strain evidence="2">cv. AL8/78</strain>
    </source>
</reference>
<organism evidence="1 2">
    <name type="scientific">Aegilops tauschii subsp. strangulata</name>
    <name type="common">Goatgrass</name>
    <dbReference type="NCBI Taxonomy" id="200361"/>
    <lineage>
        <taxon>Eukaryota</taxon>
        <taxon>Viridiplantae</taxon>
        <taxon>Streptophyta</taxon>
        <taxon>Embryophyta</taxon>
        <taxon>Tracheophyta</taxon>
        <taxon>Spermatophyta</taxon>
        <taxon>Magnoliopsida</taxon>
        <taxon>Liliopsida</taxon>
        <taxon>Poales</taxon>
        <taxon>Poaceae</taxon>
        <taxon>BOP clade</taxon>
        <taxon>Pooideae</taxon>
        <taxon>Triticodae</taxon>
        <taxon>Triticeae</taxon>
        <taxon>Triticinae</taxon>
        <taxon>Aegilops</taxon>
    </lineage>
</organism>
<reference evidence="1" key="3">
    <citation type="journal article" date="2017" name="Nature">
        <title>Genome sequence of the progenitor of the wheat D genome Aegilops tauschii.</title>
        <authorList>
            <person name="Luo M.C."/>
            <person name="Gu Y.Q."/>
            <person name="Puiu D."/>
            <person name="Wang H."/>
            <person name="Twardziok S.O."/>
            <person name="Deal K.R."/>
            <person name="Huo N."/>
            <person name="Zhu T."/>
            <person name="Wang L."/>
            <person name="Wang Y."/>
            <person name="McGuire P.E."/>
            <person name="Liu S."/>
            <person name="Long H."/>
            <person name="Ramasamy R.K."/>
            <person name="Rodriguez J.C."/>
            <person name="Van S.L."/>
            <person name="Yuan L."/>
            <person name="Wang Z."/>
            <person name="Xia Z."/>
            <person name="Xiao L."/>
            <person name="Anderson O.D."/>
            <person name="Ouyang S."/>
            <person name="Liang Y."/>
            <person name="Zimin A.V."/>
            <person name="Pertea G."/>
            <person name="Qi P."/>
            <person name="Bennetzen J.L."/>
            <person name="Dai X."/>
            <person name="Dawson M.W."/>
            <person name="Muller H.G."/>
            <person name="Kugler K."/>
            <person name="Rivarola-Duarte L."/>
            <person name="Spannagl M."/>
            <person name="Mayer K.F.X."/>
            <person name="Lu F.H."/>
            <person name="Bevan M.W."/>
            <person name="Leroy P."/>
            <person name="Li P."/>
            <person name="You F.M."/>
            <person name="Sun Q."/>
            <person name="Liu Z."/>
            <person name="Lyons E."/>
            <person name="Wicker T."/>
            <person name="Salzberg S.L."/>
            <person name="Devos K.M."/>
            <person name="Dvorak J."/>
        </authorList>
    </citation>
    <scope>NUCLEOTIDE SEQUENCE [LARGE SCALE GENOMIC DNA]</scope>
    <source>
        <strain evidence="1">cv. AL8/78</strain>
    </source>
</reference>
<reference evidence="2" key="1">
    <citation type="journal article" date="2014" name="Science">
        <title>Ancient hybridizations among the ancestral genomes of bread wheat.</title>
        <authorList>
            <consortium name="International Wheat Genome Sequencing Consortium,"/>
            <person name="Marcussen T."/>
            <person name="Sandve S.R."/>
            <person name="Heier L."/>
            <person name="Spannagl M."/>
            <person name="Pfeifer M."/>
            <person name="Jakobsen K.S."/>
            <person name="Wulff B.B."/>
            <person name="Steuernagel B."/>
            <person name="Mayer K.F."/>
            <person name="Olsen O.A."/>
        </authorList>
    </citation>
    <scope>NUCLEOTIDE SEQUENCE [LARGE SCALE GENOMIC DNA]</scope>
    <source>
        <strain evidence="2">cv. AL8/78</strain>
    </source>
</reference>
<reference evidence="1" key="5">
    <citation type="journal article" date="2021" name="G3 (Bethesda)">
        <title>Aegilops tauschii genome assembly Aet v5.0 features greater sequence contiguity and improved annotation.</title>
        <authorList>
            <person name="Wang L."/>
            <person name="Zhu T."/>
            <person name="Rodriguez J.C."/>
            <person name="Deal K.R."/>
            <person name="Dubcovsky J."/>
            <person name="McGuire P.E."/>
            <person name="Lux T."/>
            <person name="Spannagl M."/>
            <person name="Mayer K.F.X."/>
            <person name="Baldrich P."/>
            <person name="Meyers B.C."/>
            <person name="Huo N."/>
            <person name="Gu Y.Q."/>
            <person name="Zhou H."/>
            <person name="Devos K.M."/>
            <person name="Bennetzen J.L."/>
            <person name="Unver T."/>
            <person name="Budak H."/>
            <person name="Gulick P.J."/>
            <person name="Galiba G."/>
            <person name="Kalapos B."/>
            <person name="Nelson D.R."/>
            <person name="Li P."/>
            <person name="You F.M."/>
            <person name="Luo M.C."/>
            <person name="Dvorak J."/>
        </authorList>
    </citation>
    <scope>NUCLEOTIDE SEQUENCE [LARGE SCALE GENOMIC DNA]</scope>
    <source>
        <strain evidence="1">cv. AL8/78</strain>
    </source>
</reference>
<dbReference type="AlphaFoldDB" id="A0A453AR03"/>